<dbReference type="SUPFAM" id="SSF69754">
    <property type="entry name" value="Ribosome binding protein Y (YfiA homologue)"/>
    <property type="match status" value="1"/>
</dbReference>
<dbReference type="EMBL" id="DSRT01000010">
    <property type="protein sequence ID" value="HGW29336.1"/>
    <property type="molecule type" value="Genomic_DNA"/>
</dbReference>
<dbReference type="AlphaFoldDB" id="A0A7C4XHW4"/>
<dbReference type="InterPro" id="IPR036567">
    <property type="entry name" value="RHF-like"/>
</dbReference>
<accession>A0A7C4XHW4</accession>
<name>A0A7C4XHW4_UNCKA</name>
<dbReference type="Pfam" id="PF02482">
    <property type="entry name" value="Ribosomal_S30AE"/>
    <property type="match status" value="1"/>
</dbReference>
<comment type="caution">
    <text evidence="1">The sequence shown here is derived from an EMBL/GenBank/DDBJ whole genome shotgun (WGS) entry which is preliminary data.</text>
</comment>
<dbReference type="InterPro" id="IPR003489">
    <property type="entry name" value="RHF/RaiA"/>
</dbReference>
<organism evidence="1">
    <name type="scientific">candidate division WWE3 bacterium</name>
    <dbReference type="NCBI Taxonomy" id="2053526"/>
    <lineage>
        <taxon>Bacteria</taxon>
        <taxon>Katanobacteria</taxon>
    </lineage>
</organism>
<dbReference type="NCBIfam" id="TIGR00741">
    <property type="entry name" value="yfiA"/>
    <property type="match status" value="1"/>
</dbReference>
<proteinExistence type="predicted"/>
<protein>
    <submittedName>
        <fullName evidence="1">Ribosome-associated translation inhibitor RaiA</fullName>
    </submittedName>
</protein>
<reference evidence="1" key="1">
    <citation type="journal article" date="2020" name="mSystems">
        <title>Genome- and Community-Level Interaction Insights into Carbon Utilization and Element Cycling Functions of Hydrothermarchaeota in Hydrothermal Sediment.</title>
        <authorList>
            <person name="Zhou Z."/>
            <person name="Liu Y."/>
            <person name="Xu W."/>
            <person name="Pan J."/>
            <person name="Luo Z.H."/>
            <person name="Li M."/>
        </authorList>
    </citation>
    <scope>NUCLEOTIDE SEQUENCE [LARGE SCALE GENOMIC DNA]</scope>
    <source>
        <strain evidence="1">SpSt-417</strain>
    </source>
</reference>
<evidence type="ECO:0000313" key="1">
    <source>
        <dbReference type="EMBL" id="HGW29336.1"/>
    </source>
</evidence>
<sequence length="117" mass="13242">MINLQITSDNIEVTQSMKALAESKLEKVVQRLKDVPEDLISIRVVLNKGEAEETFESKVEITVGGKVYFANNSAFSMESALVDAIEDILRQYNKVKSKNESENWQKGRELKVYSDAE</sequence>
<gene>
    <name evidence="1" type="primary">raiA</name>
    <name evidence="1" type="ORF">ENR63_00185</name>
</gene>
<dbReference type="Gene3D" id="3.30.160.100">
    <property type="entry name" value="Ribosome hibernation promotion factor-like"/>
    <property type="match status" value="1"/>
</dbReference>